<gene>
    <name evidence="4" type="ORF">HPG69_009277</name>
</gene>
<dbReference type="GO" id="GO:0006082">
    <property type="term" value="P:organic acid metabolic process"/>
    <property type="evidence" value="ECO:0007669"/>
    <property type="project" value="TreeGrafter"/>
</dbReference>
<reference evidence="4 5" key="1">
    <citation type="journal article" date="2020" name="Mol. Biol. Evol.">
        <title>Interspecific Gene Flow and the Evolution of Specialization in Black and White Rhinoceros.</title>
        <authorList>
            <person name="Moodley Y."/>
            <person name="Westbury M.V."/>
            <person name="Russo I.M."/>
            <person name="Gopalakrishnan S."/>
            <person name="Rakotoarivelo A."/>
            <person name="Olsen R.A."/>
            <person name="Prost S."/>
            <person name="Tunstall T."/>
            <person name="Ryder O.A."/>
            <person name="Dalen L."/>
            <person name="Bruford M.W."/>
        </authorList>
    </citation>
    <scope>NUCLEOTIDE SEQUENCE [LARGE SCALE GENOMIC DNA]</scope>
    <source>
        <strain evidence="4">SBR-YM</strain>
        <tissue evidence="4">Skin</tissue>
    </source>
</reference>
<evidence type="ECO:0000256" key="1">
    <source>
        <dbReference type="ARBA" id="ARBA00010617"/>
    </source>
</evidence>
<dbReference type="GO" id="GO:0006805">
    <property type="term" value="P:xenobiotic metabolic process"/>
    <property type="evidence" value="ECO:0007669"/>
    <property type="project" value="TreeGrafter"/>
</dbReference>
<dbReference type="GO" id="GO:0016712">
    <property type="term" value="F:oxidoreductase activity, acting on paired donors, with incorporation or reduction of molecular oxygen, reduced flavin or flavoprotein as one donor, and incorporation of one atom of oxygen"/>
    <property type="evidence" value="ECO:0007669"/>
    <property type="project" value="TreeGrafter"/>
</dbReference>
<evidence type="ECO:0000313" key="5">
    <source>
        <dbReference type="Proteomes" id="UP000551758"/>
    </source>
</evidence>
<dbReference type="InterPro" id="IPR036396">
    <property type="entry name" value="Cyt_P450_sf"/>
</dbReference>
<evidence type="ECO:0000256" key="2">
    <source>
        <dbReference type="ARBA" id="ARBA00022723"/>
    </source>
</evidence>
<proteinExistence type="inferred from homology"/>
<comment type="caution">
    <text evidence="4">The sequence shown here is derived from an EMBL/GenBank/DDBJ whole genome shotgun (WGS) entry which is preliminary data.</text>
</comment>
<dbReference type="Pfam" id="PF00067">
    <property type="entry name" value="p450"/>
    <property type="match status" value="1"/>
</dbReference>
<dbReference type="AlphaFoldDB" id="A0A7J7FIY6"/>
<dbReference type="GO" id="GO:0005506">
    <property type="term" value="F:iron ion binding"/>
    <property type="evidence" value="ECO:0007669"/>
    <property type="project" value="InterPro"/>
</dbReference>
<dbReference type="GO" id="GO:0020037">
    <property type="term" value="F:heme binding"/>
    <property type="evidence" value="ECO:0007669"/>
    <property type="project" value="InterPro"/>
</dbReference>
<keyword evidence="2" id="KW-0479">Metal-binding</keyword>
<evidence type="ECO:0000313" key="4">
    <source>
        <dbReference type="EMBL" id="KAF5927911.1"/>
    </source>
</evidence>
<comment type="similarity">
    <text evidence="1">Belongs to the cytochrome P450 family.</text>
</comment>
<dbReference type="EMBL" id="JACDTQ010000544">
    <property type="protein sequence ID" value="KAF5927911.1"/>
    <property type="molecule type" value="Genomic_DNA"/>
</dbReference>
<protein>
    <submittedName>
        <fullName evidence="4">Uncharacterized protein</fullName>
    </submittedName>
</protein>
<keyword evidence="5" id="KW-1185">Reference proteome</keyword>
<dbReference type="InterPro" id="IPR050182">
    <property type="entry name" value="Cytochrome_P450_fam2"/>
</dbReference>
<dbReference type="PANTHER" id="PTHR24300">
    <property type="entry name" value="CYTOCHROME P450 508A4-RELATED"/>
    <property type="match status" value="1"/>
</dbReference>
<dbReference type="InterPro" id="IPR001128">
    <property type="entry name" value="Cyt_P450"/>
</dbReference>
<dbReference type="SUPFAM" id="SSF48264">
    <property type="entry name" value="Cytochrome P450"/>
    <property type="match status" value="1"/>
</dbReference>
<accession>A0A7J7FIY6</accession>
<dbReference type="Proteomes" id="UP000551758">
    <property type="component" value="Unassembled WGS sequence"/>
</dbReference>
<dbReference type="GO" id="GO:0005737">
    <property type="term" value="C:cytoplasm"/>
    <property type="evidence" value="ECO:0007669"/>
    <property type="project" value="TreeGrafter"/>
</dbReference>
<organism evidence="4 5">
    <name type="scientific">Diceros bicornis minor</name>
    <name type="common">South-central black rhinoceros</name>
    <dbReference type="NCBI Taxonomy" id="77932"/>
    <lineage>
        <taxon>Eukaryota</taxon>
        <taxon>Metazoa</taxon>
        <taxon>Chordata</taxon>
        <taxon>Craniata</taxon>
        <taxon>Vertebrata</taxon>
        <taxon>Euteleostomi</taxon>
        <taxon>Mammalia</taxon>
        <taxon>Eutheria</taxon>
        <taxon>Laurasiatheria</taxon>
        <taxon>Perissodactyla</taxon>
        <taxon>Rhinocerotidae</taxon>
        <taxon>Diceros</taxon>
    </lineage>
</organism>
<keyword evidence="3" id="KW-0408">Iron</keyword>
<dbReference type="Gene3D" id="1.10.630.10">
    <property type="entry name" value="Cytochrome P450"/>
    <property type="match status" value="2"/>
</dbReference>
<name>A0A7J7FIY6_DICBM</name>
<evidence type="ECO:0000256" key="3">
    <source>
        <dbReference type="ARBA" id="ARBA00023004"/>
    </source>
</evidence>
<dbReference type="PANTHER" id="PTHR24300:SF48">
    <property type="entry name" value="VITAMIN D 25-HYDROXYLASE"/>
    <property type="match status" value="1"/>
</dbReference>
<sequence>MGPSGKSSWDDKCKMRYTEAVLCEVLRFCSMMPLEIFHVASVDAVAQHAGETQKYSILSDCWTAVDILPRRKLRFCLGEQLAPMEMFLFFPALLQRFHLHSPRELVPILKPRLDTTLQPQPCLIYAERCSKCMDVLWNKAIRSPHL</sequence>